<evidence type="ECO:0000313" key="2">
    <source>
        <dbReference type="Proteomes" id="UP001497516"/>
    </source>
</evidence>
<dbReference type="AlphaFoldDB" id="A0AAV2CUR6"/>
<name>A0AAV2CUR6_9ROSI</name>
<evidence type="ECO:0000313" key="1">
    <source>
        <dbReference type="EMBL" id="CAL1359796.1"/>
    </source>
</evidence>
<organism evidence="1 2">
    <name type="scientific">Linum trigynum</name>
    <dbReference type="NCBI Taxonomy" id="586398"/>
    <lineage>
        <taxon>Eukaryota</taxon>
        <taxon>Viridiplantae</taxon>
        <taxon>Streptophyta</taxon>
        <taxon>Embryophyta</taxon>
        <taxon>Tracheophyta</taxon>
        <taxon>Spermatophyta</taxon>
        <taxon>Magnoliopsida</taxon>
        <taxon>eudicotyledons</taxon>
        <taxon>Gunneridae</taxon>
        <taxon>Pentapetalae</taxon>
        <taxon>rosids</taxon>
        <taxon>fabids</taxon>
        <taxon>Malpighiales</taxon>
        <taxon>Linaceae</taxon>
        <taxon>Linum</taxon>
    </lineage>
</organism>
<sequence>MTMHLDKHRNQQGLRKHESWVELTWTTEQASRHCSLITGSGMRITRSATFSLRVGPNLSLPIVTMTATGSKGSACDEPSMKLEQLQVRAFNDEDAAVADMGGGCEESADADGRWR</sequence>
<protein>
    <submittedName>
        <fullName evidence="1">Uncharacterized protein</fullName>
    </submittedName>
</protein>
<keyword evidence="2" id="KW-1185">Reference proteome</keyword>
<accession>A0AAV2CUR6</accession>
<gene>
    <name evidence="1" type="ORF">LTRI10_LOCUS7264</name>
</gene>
<reference evidence="1 2" key="1">
    <citation type="submission" date="2024-04" db="EMBL/GenBank/DDBJ databases">
        <authorList>
            <person name="Fracassetti M."/>
        </authorList>
    </citation>
    <scope>NUCLEOTIDE SEQUENCE [LARGE SCALE GENOMIC DNA]</scope>
</reference>
<dbReference type="Proteomes" id="UP001497516">
    <property type="component" value="Chromosome 10"/>
</dbReference>
<dbReference type="EMBL" id="OZ034814">
    <property type="protein sequence ID" value="CAL1359796.1"/>
    <property type="molecule type" value="Genomic_DNA"/>
</dbReference>
<proteinExistence type="predicted"/>